<keyword evidence="3" id="KW-1185">Reference proteome</keyword>
<reference evidence="2" key="1">
    <citation type="submission" date="2020-12" db="EMBL/GenBank/DDBJ databases">
        <title>Metabolic potential, ecology and presence of endohyphal bacteria is reflected in genomic diversity of Mucoromycotina.</title>
        <authorList>
            <person name="Muszewska A."/>
            <person name="Okrasinska A."/>
            <person name="Steczkiewicz K."/>
            <person name="Drgas O."/>
            <person name="Orlowska M."/>
            <person name="Perlinska-Lenart U."/>
            <person name="Aleksandrzak-Piekarczyk T."/>
            <person name="Szatraj K."/>
            <person name="Zielenkiewicz U."/>
            <person name="Pilsyk S."/>
            <person name="Malc E."/>
            <person name="Mieczkowski P."/>
            <person name="Kruszewska J.S."/>
            <person name="Biernat P."/>
            <person name="Pawlowska J."/>
        </authorList>
    </citation>
    <scope>NUCLEOTIDE SEQUENCE</scope>
    <source>
        <strain evidence="2">WA0000067209</strain>
    </source>
</reference>
<proteinExistence type="predicted"/>
<evidence type="ECO:0000259" key="1">
    <source>
        <dbReference type="PROSITE" id="PS00028"/>
    </source>
</evidence>
<dbReference type="Proteomes" id="UP000654370">
    <property type="component" value="Unassembled WGS sequence"/>
</dbReference>
<dbReference type="EMBL" id="JAEPQZ010000012">
    <property type="protein sequence ID" value="KAG2174762.1"/>
    <property type="molecule type" value="Genomic_DNA"/>
</dbReference>
<accession>A0A8H7PIT2</accession>
<dbReference type="InterPro" id="IPR013087">
    <property type="entry name" value="Znf_C2H2_type"/>
</dbReference>
<name>A0A8H7PIT2_MORIS</name>
<sequence>MWLSEEVQLVEEEHLADSCRYCCAICDETFVSVADINIHFQVQHLEYQSGADETIEEQNAETDASTAGQIVKVEEEIEVLLVSEQIKNPFLEQGNPSVRVASRRKSNSEQLLSENLYSTYRPKLTTSDFTRMAGSFEFEVVGHSNLLTALSKMVTIPWLKPALDLDPPSEMF</sequence>
<evidence type="ECO:0000313" key="2">
    <source>
        <dbReference type="EMBL" id="KAG2174762.1"/>
    </source>
</evidence>
<protein>
    <recommendedName>
        <fullName evidence="1">C2H2-type domain-containing protein</fullName>
    </recommendedName>
</protein>
<feature type="domain" description="C2H2-type" evidence="1">
    <location>
        <begin position="22"/>
        <end position="44"/>
    </location>
</feature>
<evidence type="ECO:0000313" key="3">
    <source>
        <dbReference type="Proteomes" id="UP000654370"/>
    </source>
</evidence>
<gene>
    <name evidence="2" type="ORF">INT43_005820</name>
</gene>
<dbReference type="AlphaFoldDB" id="A0A8H7PIT2"/>
<organism evidence="2 3">
    <name type="scientific">Mortierella isabellina</name>
    <name type="common">Filamentous fungus</name>
    <name type="synonym">Umbelopsis isabellina</name>
    <dbReference type="NCBI Taxonomy" id="91625"/>
    <lineage>
        <taxon>Eukaryota</taxon>
        <taxon>Fungi</taxon>
        <taxon>Fungi incertae sedis</taxon>
        <taxon>Mucoromycota</taxon>
        <taxon>Mucoromycotina</taxon>
        <taxon>Umbelopsidomycetes</taxon>
        <taxon>Umbelopsidales</taxon>
        <taxon>Umbelopsidaceae</taxon>
        <taxon>Umbelopsis</taxon>
    </lineage>
</organism>
<dbReference type="PROSITE" id="PS00028">
    <property type="entry name" value="ZINC_FINGER_C2H2_1"/>
    <property type="match status" value="1"/>
</dbReference>
<comment type="caution">
    <text evidence="2">The sequence shown here is derived from an EMBL/GenBank/DDBJ whole genome shotgun (WGS) entry which is preliminary data.</text>
</comment>